<name>A0A3A3H6W8_PANTH</name>
<dbReference type="SUPFAM" id="SSF52540">
    <property type="entry name" value="P-loop containing nucleoside triphosphate hydrolases"/>
    <property type="match status" value="1"/>
</dbReference>
<dbReference type="GO" id="GO:0016787">
    <property type="term" value="F:hydrolase activity"/>
    <property type="evidence" value="ECO:0007669"/>
    <property type="project" value="UniProtKB-KW"/>
</dbReference>
<dbReference type="Pfam" id="PF10881">
    <property type="entry name" value="DUF2726"/>
    <property type="match status" value="1"/>
</dbReference>
<evidence type="ECO:0000259" key="7">
    <source>
        <dbReference type="SMART" id="SM00487"/>
    </source>
</evidence>
<dbReference type="Proteomes" id="UP000266177">
    <property type="component" value="Unassembled WGS sequence"/>
</dbReference>
<evidence type="ECO:0000256" key="6">
    <source>
        <dbReference type="SAM" id="Coils"/>
    </source>
</evidence>
<dbReference type="RefSeq" id="WP_119791668.1">
    <property type="nucleotide sequence ID" value="NZ_QYZD01000003.1"/>
</dbReference>
<dbReference type="Gene3D" id="3.40.50.300">
    <property type="entry name" value="P-loop containing nucleotide triphosphate hydrolases"/>
    <property type="match status" value="3"/>
</dbReference>
<feature type="domain" description="Helicase ATP-binding" evidence="7">
    <location>
        <begin position="175"/>
        <end position="552"/>
    </location>
</feature>
<dbReference type="Gene3D" id="3.40.960.10">
    <property type="entry name" value="VSR Endonuclease"/>
    <property type="match status" value="1"/>
</dbReference>
<evidence type="ECO:0000256" key="4">
    <source>
        <dbReference type="ARBA" id="ARBA00022806"/>
    </source>
</evidence>
<dbReference type="CDD" id="cd17934">
    <property type="entry name" value="DEXXQc_Upf1-like"/>
    <property type="match status" value="1"/>
</dbReference>
<keyword evidence="4" id="KW-0347">Helicase</keyword>
<proteinExistence type="inferred from homology"/>
<reference evidence="8 9" key="1">
    <citation type="submission" date="2018-09" db="EMBL/GenBank/DDBJ databases">
        <title>Paenibacillus SK2017-BO5.</title>
        <authorList>
            <person name="Piskunova J.V."/>
            <person name="Dubiley S.A."/>
            <person name="Severinov K.V."/>
        </authorList>
    </citation>
    <scope>NUCLEOTIDE SEQUENCE [LARGE SCALE GENOMIC DNA]</scope>
    <source>
        <strain evidence="8 9">BO5</strain>
    </source>
</reference>
<dbReference type="InterPro" id="IPR024402">
    <property type="entry name" value="DUF2726"/>
</dbReference>
<dbReference type="OrthoDB" id="9757917at2"/>
<feature type="coiled-coil region" evidence="6">
    <location>
        <begin position="280"/>
        <end position="310"/>
    </location>
</feature>
<keyword evidence="2" id="KW-0547">Nucleotide-binding</keyword>
<dbReference type="PANTHER" id="PTHR43788">
    <property type="entry name" value="DNA2/NAM7 HELICASE FAMILY MEMBER"/>
    <property type="match status" value="1"/>
</dbReference>
<evidence type="ECO:0000256" key="3">
    <source>
        <dbReference type="ARBA" id="ARBA00022801"/>
    </source>
</evidence>
<dbReference type="CDD" id="cd18808">
    <property type="entry name" value="SF1_C_Upf1"/>
    <property type="match status" value="1"/>
</dbReference>
<dbReference type="GO" id="GO:0005524">
    <property type="term" value="F:ATP binding"/>
    <property type="evidence" value="ECO:0007669"/>
    <property type="project" value="UniProtKB-KW"/>
</dbReference>
<dbReference type="InterPro" id="IPR047187">
    <property type="entry name" value="SF1_C_Upf1"/>
</dbReference>
<dbReference type="InterPro" id="IPR027417">
    <property type="entry name" value="P-loop_NTPase"/>
</dbReference>
<comment type="similarity">
    <text evidence="1">Belongs to the DNA2/NAM7 helicase family.</text>
</comment>
<accession>A0A3A3H6W8</accession>
<dbReference type="Pfam" id="PF13086">
    <property type="entry name" value="AAA_11"/>
    <property type="match status" value="1"/>
</dbReference>
<organism evidence="8 9">
    <name type="scientific">Paenibacillus thiaminolyticus</name>
    <name type="common">Bacillus thiaminolyticus</name>
    <dbReference type="NCBI Taxonomy" id="49283"/>
    <lineage>
        <taxon>Bacteria</taxon>
        <taxon>Bacillati</taxon>
        <taxon>Bacillota</taxon>
        <taxon>Bacilli</taxon>
        <taxon>Bacillales</taxon>
        <taxon>Paenibacillaceae</taxon>
        <taxon>Paenibacillus</taxon>
    </lineage>
</organism>
<dbReference type="InterPro" id="IPR041679">
    <property type="entry name" value="DNA2/NAM7-like_C"/>
</dbReference>
<evidence type="ECO:0000256" key="5">
    <source>
        <dbReference type="ARBA" id="ARBA00022840"/>
    </source>
</evidence>
<keyword evidence="3" id="KW-0378">Hydrolase</keyword>
<keyword evidence="6" id="KW-0175">Coiled coil</keyword>
<dbReference type="InterPro" id="IPR014001">
    <property type="entry name" value="Helicase_ATP-bd"/>
</dbReference>
<dbReference type="GO" id="GO:0043139">
    <property type="term" value="F:5'-3' DNA helicase activity"/>
    <property type="evidence" value="ECO:0007669"/>
    <property type="project" value="TreeGrafter"/>
</dbReference>
<dbReference type="SMART" id="SM00487">
    <property type="entry name" value="DEXDc"/>
    <property type="match status" value="1"/>
</dbReference>
<gene>
    <name evidence="8" type="ORF">DQX05_05695</name>
</gene>
<protein>
    <submittedName>
        <fullName evidence="8">DUF2726 domain-containing protein</fullName>
    </submittedName>
</protein>
<evidence type="ECO:0000313" key="9">
    <source>
        <dbReference type="Proteomes" id="UP000266177"/>
    </source>
</evidence>
<evidence type="ECO:0000313" key="8">
    <source>
        <dbReference type="EMBL" id="RJG25581.1"/>
    </source>
</evidence>
<feature type="coiled-coil region" evidence="6">
    <location>
        <begin position="396"/>
        <end position="423"/>
    </location>
</feature>
<dbReference type="Pfam" id="PF13087">
    <property type="entry name" value="AAA_12"/>
    <property type="match status" value="1"/>
</dbReference>
<dbReference type="EMBL" id="QYZD01000003">
    <property type="protein sequence ID" value="RJG25581.1"/>
    <property type="molecule type" value="Genomic_DNA"/>
</dbReference>
<comment type="caution">
    <text evidence="8">The sequence shown here is derived from an EMBL/GenBank/DDBJ whole genome shotgun (WGS) entry which is preliminary data.</text>
</comment>
<sequence>MNQQQRLILVKGEDKTSEIHSYTKVNLYVHITFKNNKSRTFSFRAEDVVIKSFSEDISFENKAIYKDNIPLYGVTKAVHFDGIVKVHFANGGSEIIDYGALRLQDQDMEREKSVRDILSYWRELASYANIDDEKGSFLKKQMDNMKVIHSDSVLHSYLNQVPIKRTAPSSKNVIFPFPFNASQKEALSNVLSSNMSVIEGPPGTGKTQTILNIIANLSIQGKSVAIVSSNNAAVKNVQDKMENENYHFLLAALGKKDNIDNFFKNIPHYDVTNWKSEKSEEELLTQINDINKLVDDLLEKKNEEAKIQQELSAYLLEQQHFERYYQEQKIEKIENLSFYRKSPDRIISFLIDHHFAKDKGILNKLIYKSKLFVKHGFFHFKKLKEKEIEIILNFQRKYYEYKIVELRKRKREIEEELEKRSFESLLEEHRTYSSALFKHKLYKKYSTLRPFGLERKTYKYSANFKQFIGRFPIVLSTTHSLRNCIAANFLFDYLIIDEASQVDLVSAALALSCCKNVIIVGDTKQLPHIVNQNIKNNVNDDGIAPPYNYSQHNILTSMLSLYGSHLPRTILKEHYRCHPKIIDFCNQKYYNGELIPFTKEREGDEPLFLYRTAKGNHMRKVVHGKKGRYNQRELDVTVEEILNNPALNIENYSDVGFTTPYRKQVDKATDVLHSDIEADTVHKYQGREKPIIIMSTVLDNTYVGRKGIEFVDDPCIINVAVSRAQEKFILVTDHGLFNKLGKEVSDLIRYMEYNTLDDHIIYSEIVSVFDLLYKQYSSKLIALKSRMQHISKYKSENILYQLLSDILQDEPYHHLNFTHQVYLKNLLNHTRHLNDEEERYVKHNSSVDFVVYYKLNKKPLLVVEVDGFSYHENNPEQLKRDKLKNDILEKYSLPIIRLPTNGSGEEKKLRIKLDELIGHTN</sequence>
<evidence type="ECO:0000256" key="2">
    <source>
        <dbReference type="ARBA" id="ARBA00022741"/>
    </source>
</evidence>
<dbReference type="AlphaFoldDB" id="A0A3A3H6W8"/>
<evidence type="ECO:0000256" key="1">
    <source>
        <dbReference type="ARBA" id="ARBA00007913"/>
    </source>
</evidence>
<dbReference type="InterPro" id="IPR041677">
    <property type="entry name" value="DNA2/NAM7_AAA_11"/>
</dbReference>
<dbReference type="PANTHER" id="PTHR43788:SF8">
    <property type="entry name" value="DNA-BINDING PROTEIN SMUBP-2"/>
    <property type="match status" value="1"/>
</dbReference>
<keyword evidence="5" id="KW-0067">ATP-binding</keyword>
<dbReference type="InterPro" id="IPR050534">
    <property type="entry name" value="Coronavir_polyprotein_1ab"/>
</dbReference>